<dbReference type="AlphaFoldDB" id="A0A210QC02"/>
<reference evidence="5 6" key="1">
    <citation type="journal article" date="2017" name="Nat. Ecol. Evol.">
        <title>Scallop genome provides insights into evolution of bilaterian karyotype and development.</title>
        <authorList>
            <person name="Wang S."/>
            <person name="Zhang J."/>
            <person name="Jiao W."/>
            <person name="Li J."/>
            <person name="Xun X."/>
            <person name="Sun Y."/>
            <person name="Guo X."/>
            <person name="Huan P."/>
            <person name="Dong B."/>
            <person name="Zhang L."/>
            <person name="Hu X."/>
            <person name="Sun X."/>
            <person name="Wang J."/>
            <person name="Zhao C."/>
            <person name="Wang Y."/>
            <person name="Wang D."/>
            <person name="Huang X."/>
            <person name="Wang R."/>
            <person name="Lv J."/>
            <person name="Li Y."/>
            <person name="Zhang Z."/>
            <person name="Liu B."/>
            <person name="Lu W."/>
            <person name="Hui Y."/>
            <person name="Liang J."/>
            <person name="Zhou Z."/>
            <person name="Hou R."/>
            <person name="Li X."/>
            <person name="Liu Y."/>
            <person name="Li H."/>
            <person name="Ning X."/>
            <person name="Lin Y."/>
            <person name="Zhao L."/>
            <person name="Xing Q."/>
            <person name="Dou J."/>
            <person name="Li Y."/>
            <person name="Mao J."/>
            <person name="Guo H."/>
            <person name="Dou H."/>
            <person name="Li T."/>
            <person name="Mu C."/>
            <person name="Jiang W."/>
            <person name="Fu Q."/>
            <person name="Fu X."/>
            <person name="Miao Y."/>
            <person name="Liu J."/>
            <person name="Yu Q."/>
            <person name="Li R."/>
            <person name="Liao H."/>
            <person name="Li X."/>
            <person name="Kong Y."/>
            <person name="Jiang Z."/>
            <person name="Chourrout D."/>
            <person name="Li R."/>
            <person name="Bao Z."/>
        </authorList>
    </citation>
    <scope>NUCLEOTIDE SEQUENCE [LARGE SCALE GENOMIC DNA]</scope>
    <source>
        <strain evidence="5 6">PY_sf001</strain>
    </source>
</reference>
<accession>A0A210QC02</accession>
<keyword evidence="1" id="KW-1015">Disulfide bond</keyword>
<feature type="chain" id="PRO_5012374508" evidence="4">
    <location>
        <begin position="25"/>
        <end position="473"/>
    </location>
</feature>
<organism evidence="5 6">
    <name type="scientific">Mizuhopecten yessoensis</name>
    <name type="common">Japanese scallop</name>
    <name type="synonym">Patinopecten yessoensis</name>
    <dbReference type="NCBI Taxonomy" id="6573"/>
    <lineage>
        <taxon>Eukaryota</taxon>
        <taxon>Metazoa</taxon>
        <taxon>Spiralia</taxon>
        <taxon>Lophotrochozoa</taxon>
        <taxon>Mollusca</taxon>
        <taxon>Bivalvia</taxon>
        <taxon>Autobranchia</taxon>
        <taxon>Pteriomorphia</taxon>
        <taxon>Pectinida</taxon>
        <taxon>Pectinoidea</taxon>
        <taxon>Pectinidae</taxon>
        <taxon>Mizuhopecten</taxon>
    </lineage>
</organism>
<feature type="compositionally biased region" description="Basic and acidic residues" evidence="2">
    <location>
        <begin position="265"/>
        <end position="279"/>
    </location>
</feature>
<proteinExistence type="predicted"/>
<feature type="transmembrane region" description="Helical" evidence="3">
    <location>
        <begin position="190"/>
        <end position="214"/>
    </location>
</feature>
<keyword evidence="6" id="KW-1185">Reference proteome</keyword>
<comment type="caution">
    <text evidence="5">The sequence shown here is derived from an EMBL/GenBank/DDBJ whole genome shotgun (WGS) entry which is preliminary data.</text>
</comment>
<keyword evidence="3" id="KW-0472">Membrane</keyword>
<sequence>MLTVIINRRLVLLVLVSLFFTVLGVPVNNDCKITLDDIDSTSERFLYTRNSDDEKQRCTYCSAITRTSSNAFIKAKEDQCVKKNINIDLVYNLVPNCKNMDPITCVIPNPIENGEWICSCSGIGHVKSGEVLVYTNCTQQCKPGYELVGDSFGHCGERVPHDTNFPTEFRYGNAKCSKREIADPHNKETVAIIVLTICVAVILVVVNLVLICICMHCQWCCFKKDHSDQGIGADMETSPLQDNGESSVTGTRVTQTTGLTSPDRGASKQDKETNSLLPGKEDAEGLTIDLKSQDWKYTPEISTEVEKLRRCDFSGKSSRYPESPSMDPKLLSGEPISGLSTFPEISSVEDKILNKDVNSCDVHLHNLTLDGRFWNVPCVLDEKVNNLKPQCCNMAVDILECVYPEFDKQKVEWELNDLCNKNNPLMAVLFELLKNYPCNIGHVVQWCVEKGYPSVVQYLRNDVGNSMSGSASL</sequence>
<evidence type="ECO:0000313" key="5">
    <source>
        <dbReference type="EMBL" id="OWF46267.1"/>
    </source>
</evidence>
<gene>
    <name evidence="5" type="ORF">KP79_PYT13004</name>
</gene>
<feature type="signal peptide" evidence="4">
    <location>
        <begin position="1"/>
        <end position="24"/>
    </location>
</feature>
<evidence type="ECO:0000256" key="4">
    <source>
        <dbReference type="SAM" id="SignalP"/>
    </source>
</evidence>
<dbReference type="OrthoDB" id="10532566at2759"/>
<evidence type="ECO:0000256" key="1">
    <source>
        <dbReference type="ARBA" id="ARBA00023157"/>
    </source>
</evidence>
<dbReference type="Gene3D" id="2.10.70.10">
    <property type="entry name" value="Complement Module, domain 1"/>
    <property type="match status" value="1"/>
</dbReference>
<name>A0A210QC02_MIZYE</name>
<evidence type="ECO:0000256" key="3">
    <source>
        <dbReference type="SAM" id="Phobius"/>
    </source>
</evidence>
<evidence type="ECO:0000313" key="6">
    <source>
        <dbReference type="Proteomes" id="UP000242188"/>
    </source>
</evidence>
<keyword evidence="3" id="KW-1133">Transmembrane helix</keyword>
<dbReference type="CDD" id="cd00033">
    <property type="entry name" value="CCP"/>
    <property type="match status" value="1"/>
</dbReference>
<dbReference type="EMBL" id="NEDP02004225">
    <property type="protein sequence ID" value="OWF46267.1"/>
    <property type="molecule type" value="Genomic_DNA"/>
</dbReference>
<protein>
    <submittedName>
        <fullName evidence="5">Uncharacterized protein</fullName>
    </submittedName>
</protein>
<feature type="region of interest" description="Disordered" evidence="2">
    <location>
        <begin position="233"/>
        <end position="279"/>
    </location>
</feature>
<dbReference type="InterPro" id="IPR000436">
    <property type="entry name" value="Sushi_SCR_CCP_dom"/>
</dbReference>
<evidence type="ECO:0000256" key="2">
    <source>
        <dbReference type="SAM" id="MobiDB-lite"/>
    </source>
</evidence>
<keyword evidence="3" id="KW-0812">Transmembrane</keyword>
<keyword evidence="4" id="KW-0732">Signal</keyword>
<dbReference type="Proteomes" id="UP000242188">
    <property type="component" value="Unassembled WGS sequence"/>
</dbReference>
<feature type="compositionally biased region" description="Low complexity" evidence="2">
    <location>
        <begin position="246"/>
        <end position="261"/>
    </location>
</feature>